<gene>
    <name evidence="1" type="ORF">EV199_5217</name>
</gene>
<protein>
    <submittedName>
        <fullName evidence="1">Uncharacterized protein</fullName>
    </submittedName>
</protein>
<dbReference type="EMBL" id="SGXA01000003">
    <property type="protein sequence ID" value="RZS69380.1"/>
    <property type="molecule type" value="Genomic_DNA"/>
</dbReference>
<organism evidence="1 2">
    <name type="scientific">Pseudobacter ginsenosidimutans</name>
    <dbReference type="NCBI Taxonomy" id="661488"/>
    <lineage>
        <taxon>Bacteria</taxon>
        <taxon>Pseudomonadati</taxon>
        <taxon>Bacteroidota</taxon>
        <taxon>Chitinophagia</taxon>
        <taxon>Chitinophagales</taxon>
        <taxon>Chitinophagaceae</taxon>
        <taxon>Pseudobacter</taxon>
    </lineage>
</organism>
<dbReference type="Proteomes" id="UP000293874">
    <property type="component" value="Unassembled WGS sequence"/>
</dbReference>
<accession>A0A4V2F0B2</accession>
<reference evidence="1 2" key="1">
    <citation type="submission" date="2019-02" db="EMBL/GenBank/DDBJ databases">
        <title>Genomic Encyclopedia of Type Strains, Phase IV (KMG-IV): sequencing the most valuable type-strain genomes for metagenomic binning, comparative biology and taxonomic classification.</title>
        <authorList>
            <person name="Goeker M."/>
        </authorList>
    </citation>
    <scope>NUCLEOTIDE SEQUENCE [LARGE SCALE GENOMIC DNA]</scope>
    <source>
        <strain evidence="1 2">DSM 18116</strain>
    </source>
</reference>
<keyword evidence="2" id="KW-1185">Reference proteome</keyword>
<evidence type="ECO:0000313" key="1">
    <source>
        <dbReference type="EMBL" id="RZS69380.1"/>
    </source>
</evidence>
<name>A0A4V2F0B2_9BACT</name>
<evidence type="ECO:0000313" key="2">
    <source>
        <dbReference type="Proteomes" id="UP000293874"/>
    </source>
</evidence>
<dbReference type="AlphaFoldDB" id="A0A4V2F0B2"/>
<comment type="caution">
    <text evidence="1">The sequence shown here is derived from an EMBL/GenBank/DDBJ whole genome shotgun (WGS) entry which is preliminary data.</text>
</comment>
<sequence>MKSKLVYLNQFSGEKAAVYSIAVENSKRLFINHFIEQYKNDYLEEVLDVMDRLRQIGHYSKIIRTKLNNGSLVLSADGSRFEGNLLLTF</sequence>
<proteinExistence type="predicted"/>